<keyword evidence="4" id="KW-1185">Reference proteome</keyword>
<feature type="region of interest" description="Disordered" evidence="1">
    <location>
        <begin position="613"/>
        <end position="634"/>
    </location>
</feature>
<feature type="region of interest" description="Disordered" evidence="1">
    <location>
        <begin position="358"/>
        <end position="384"/>
    </location>
</feature>
<dbReference type="CDD" id="cd09917">
    <property type="entry name" value="F-box_SF"/>
    <property type="match status" value="1"/>
</dbReference>
<dbReference type="Gene3D" id="1.20.1280.50">
    <property type="match status" value="1"/>
</dbReference>
<organism evidence="3 4">
    <name type="scientific">Apiospora aurea</name>
    <dbReference type="NCBI Taxonomy" id="335848"/>
    <lineage>
        <taxon>Eukaryota</taxon>
        <taxon>Fungi</taxon>
        <taxon>Dikarya</taxon>
        <taxon>Ascomycota</taxon>
        <taxon>Pezizomycotina</taxon>
        <taxon>Sordariomycetes</taxon>
        <taxon>Xylariomycetidae</taxon>
        <taxon>Amphisphaeriales</taxon>
        <taxon>Apiosporaceae</taxon>
        <taxon>Apiospora</taxon>
    </lineage>
</organism>
<name>A0ABR1QHP8_9PEZI</name>
<dbReference type="RefSeq" id="XP_066701573.1">
    <property type="nucleotide sequence ID" value="XM_066841711.1"/>
</dbReference>
<protein>
    <recommendedName>
        <fullName evidence="2">F-box domain-containing protein</fullName>
    </recommendedName>
</protein>
<dbReference type="PROSITE" id="PS50181">
    <property type="entry name" value="FBOX"/>
    <property type="match status" value="1"/>
</dbReference>
<dbReference type="EMBL" id="JAQQWE010000004">
    <property type="protein sequence ID" value="KAK7956267.1"/>
    <property type="molecule type" value="Genomic_DNA"/>
</dbReference>
<dbReference type="Pfam" id="PF12937">
    <property type="entry name" value="F-box-like"/>
    <property type="match status" value="1"/>
</dbReference>
<feature type="region of interest" description="Disordered" evidence="1">
    <location>
        <begin position="1"/>
        <end position="20"/>
    </location>
</feature>
<evidence type="ECO:0000256" key="1">
    <source>
        <dbReference type="SAM" id="MobiDB-lite"/>
    </source>
</evidence>
<feature type="domain" description="F-box" evidence="2">
    <location>
        <begin position="27"/>
        <end position="73"/>
    </location>
</feature>
<dbReference type="InterPro" id="IPR036047">
    <property type="entry name" value="F-box-like_dom_sf"/>
</dbReference>
<evidence type="ECO:0000259" key="2">
    <source>
        <dbReference type="PROSITE" id="PS50181"/>
    </source>
</evidence>
<reference evidence="3 4" key="1">
    <citation type="submission" date="2023-01" db="EMBL/GenBank/DDBJ databases">
        <title>Analysis of 21 Apiospora genomes using comparative genomics revels a genus with tremendous synthesis potential of carbohydrate active enzymes and secondary metabolites.</title>
        <authorList>
            <person name="Sorensen T."/>
        </authorList>
    </citation>
    <scope>NUCLEOTIDE SEQUENCE [LARGE SCALE GENOMIC DNA]</scope>
    <source>
        <strain evidence="3 4">CBS 24483</strain>
    </source>
</reference>
<dbReference type="GeneID" id="92074773"/>
<evidence type="ECO:0000313" key="4">
    <source>
        <dbReference type="Proteomes" id="UP001391051"/>
    </source>
</evidence>
<accession>A0ABR1QHP8</accession>
<dbReference type="Proteomes" id="UP001391051">
    <property type="component" value="Unassembled WGS sequence"/>
</dbReference>
<comment type="caution">
    <text evidence="3">The sequence shown here is derived from an EMBL/GenBank/DDBJ whole genome shotgun (WGS) entry which is preliminary data.</text>
</comment>
<dbReference type="SUPFAM" id="SSF81383">
    <property type="entry name" value="F-box domain"/>
    <property type="match status" value="1"/>
</dbReference>
<dbReference type="InterPro" id="IPR001810">
    <property type="entry name" value="F-box_dom"/>
</dbReference>
<gene>
    <name evidence="3" type="ORF">PG986_005489</name>
</gene>
<evidence type="ECO:0000313" key="3">
    <source>
        <dbReference type="EMBL" id="KAK7956267.1"/>
    </source>
</evidence>
<sequence>MKAFLSHLRRPAASSSTTSFQPLPEYPSLVNSLPVELHLQIVSYLDQDEVIACLHTSHSLRHIWESPSMWPALADRWYPGLSTQLRLTVPVSHCGPAFRRFLTRNRRRSQGRFLSSLHHGMRLEDDEYFNAPLSRAVPVAQGGVHEYAAVPDLCPLTPPPATSTTTAMGPAATGEGDDRGHQYTRLAHFVAYANGRIAWWPEAYSLPYFAIVDDLRTRQRRGYLFPGHGKDRTGYMTSLGDTMLLMARGRTLHAWNFAGEVGGAESLRSVVMPQRIARTLSENDTVLIVSQDGEVWLWRPCFHHESNHHQQQKEEPPRKIDIASARCYVPGHVLSDRYDIRDIAYRACRVGLRIQQPPSLPPAVAPSSSSSSMSGGGDNDDDFEQQSLMATANNNNNNNVITLDFVLHPARRDIFFLATLQDRKLTVYEFSTDGTLLGTFLPDFPSPILHSTNSIAASSTAATTMTPEEHQPNYLLPTRWAAHRGGLRWEKASVSGDFSLLPVWLGGQQTNGPFDATDTAATAGAPVICPQCCDAGFVAVCFNVYSKTFTYPCFETAAAAQHQRHDNNSSSNSLEAFRLWNGCLTERLSATAAEEEWPLMVLQPCRCRRGRMTRETEEDQQQEGEAGPGEAGHIPLYTTTQTGKHEDDHPLVARRHEVSLQVNWRTWQTLPLESQKRLRRIVKFALDPDQIFAKDRVQRQGSNPTPSLGVQSLWGDDDFLIYMNDQVYTAWQFGS</sequence>
<proteinExistence type="predicted"/>